<name>A0A0D2G0F7_9EURO</name>
<protein>
    <submittedName>
        <fullName evidence="2">Uncharacterized protein</fullName>
    </submittedName>
</protein>
<evidence type="ECO:0000256" key="1">
    <source>
        <dbReference type="SAM" id="MobiDB-lite"/>
    </source>
</evidence>
<organism evidence="2 3">
    <name type="scientific">Phialophora macrospora</name>
    <dbReference type="NCBI Taxonomy" id="1851006"/>
    <lineage>
        <taxon>Eukaryota</taxon>
        <taxon>Fungi</taxon>
        <taxon>Dikarya</taxon>
        <taxon>Ascomycota</taxon>
        <taxon>Pezizomycotina</taxon>
        <taxon>Eurotiomycetes</taxon>
        <taxon>Chaetothyriomycetidae</taxon>
        <taxon>Chaetothyriales</taxon>
        <taxon>Herpotrichiellaceae</taxon>
        <taxon>Phialophora</taxon>
    </lineage>
</organism>
<dbReference type="AlphaFoldDB" id="A0A0D2G0F7"/>
<sequence length="146" mass="16010">MSRRSLESQRPIMAPSLTSKRTSKRYSTYSASPSFATTNSNCSNSQTLVSGSGAANITVSPEVGMAEIRHVTQGLDRLENKHLQQQRFIPSIKKTDELSKLSLGAKVERALGRRMSNQDAVLRVKRPGAKTTNSFSIIDEKSVLKA</sequence>
<dbReference type="EMBL" id="KN846960">
    <property type="protein sequence ID" value="KIW65579.1"/>
    <property type="molecule type" value="Genomic_DNA"/>
</dbReference>
<feature type="compositionally biased region" description="Polar residues" evidence="1">
    <location>
        <begin position="16"/>
        <end position="39"/>
    </location>
</feature>
<evidence type="ECO:0000313" key="3">
    <source>
        <dbReference type="Proteomes" id="UP000054266"/>
    </source>
</evidence>
<gene>
    <name evidence="2" type="ORF">PV04_07825</name>
</gene>
<evidence type="ECO:0000313" key="2">
    <source>
        <dbReference type="EMBL" id="KIW65579.1"/>
    </source>
</evidence>
<dbReference type="HOGENOM" id="CLU_125059_1_0_1"/>
<reference evidence="2 3" key="1">
    <citation type="submission" date="2015-01" db="EMBL/GenBank/DDBJ databases">
        <title>The Genome Sequence of Capronia semiimmersa CBS27337.</title>
        <authorList>
            <consortium name="The Broad Institute Genomics Platform"/>
            <person name="Cuomo C."/>
            <person name="de Hoog S."/>
            <person name="Gorbushina A."/>
            <person name="Stielow B."/>
            <person name="Teixiera M."/>
            <person name="Abouelleil A."/>
            <person name="Chapman S.B."/>
            <person name="Priest M."/>
            <person name="Young S.K."/>
            <person name="Wortman J."/>
            <person name="Nusbaum C."/>
            <person name="Birren B."/>
        </authorList>
    </citation>
    <scope>NUCLEOTIDE SEQUENCE [LARGE SCALE GENOMIC DNA]</scope>
    <source>
        <strain evidence="2 3">CBS 27337</strain>
    </source>
</reference>
<keyword evidence="3" id="KW-1185">Reference proteome</keyword>
<feature type="region of interest" description="Disordered" evidence="1">
    <location>
        <begin position="1"/>
        <end position="39"/>
    </location>
</feature>
<proteinExistence type="predicted"/>
<accession>A0A0D2G0F7</accession>
<dbReference type="Proteomes" id="UP000054266">
    <property type="component" value="Unassembled WGS sequence"/>
</dbReference>